<dbReference type="InterPro" id="IPR050765">
    <property type="entry name" value="Riboflavin_Biosynth_HTPR"/>
</dbReference>
<evidence type="ECO:0000256" key="13">
    <source>
        <dbReference type="SAM" id="MobiDB-lite"/>
    </source>
</evidence>
<comment type="function">
    <text evidence="1">Catalyzes an early step in riboflavin biosynthesis, the NADPH-dependent reduction of the ribose side chain of 2,5-diamino-6-ribosylamino-4(3H)-pyrimidinone 5'-phosphate, yielding 2,5-diamino-6-ribitylamino-4(3H)-pyrimidinone 5'-phosphate.</text>
</comment>
<evidence type="ECO:0000256" key="11">
    <source>
        <dbReference type="ARBA" id="ARBA00047550"/>
    </source>
</evidence>
<comment type="caution">
    <text evidence="15">The sequence shown here is derived from an EMBL/GenBank/DDBJ whole genome shotgun (WGS) entry which is preliminary data.</text>
</comment>
<evidence type="ECO:0000256" key="6">
    <source>
        <dbReference type="ARBA" id="ARBA00022619"/>
    </source>
</evidence>
<evidence type="ECO:0000256" key="1">
    <source>
        <dbReference type="ARBA" id="ARBA00003555"/>
    </source>
</evidence>
<evidence type="ECO:0000256" key="4">
    <source>
        <dbReference type="ARBA" id="ARBA00012851"/>
    </source>
</evidence>
<evidence type="ECO:0000256" key="5">
    <source>
        <dbReference type="ARBA" id="ARBA00015035"/>
    </source>
</evidence>
<keyword evidence="16" id="KW-1185">Reference proteome</keyword>
<evidence type="ECO:0000256" key="10">
    <source>
        <dbReference type="ARBA" id="ARBA00031630"/>
    </source>
</evidence>
<dbReference type="OrthoDB" id="5432at2759"/>
<feature type="region of interest" description="Disordered" evidence="13">
    <location>
        <begin position="27"/>
        <end position="47"/>
    </location>
</feature>
<comment type="pathway">
    <text evidence="2">Cofactor biosynthesis; riboflavin biosynthesis.</text>
</comment>
<dbReference type="PANTHER" id="PTHR38011:SF7">
    <property type="entry name" value="2,5-DIAMINO-6-RIBOSYLAMINO-4(3H)-PYRIMIDINONE 5'-PHOSPHATE REDUCTASE"/>
    <property type="match status" value="1"/>
</dbReference>
<evidence type="ECO:0000256" key="7">
    <source>
        <dbReference type="ARBA" id="ARBA00022857"/>
    </source>
</evidence>
<keyword evidence="8" id="KW-0560">Oxidoreductase</keyword>
<evidence type="ECO:0000256" key="8">
    <source>
        <dbReference type="ARBA" id="ARBA00023002"/>
    </source>
</evidence>
<dbReference type="EMBL" id="JADNRY010000003">
    <property type="protein sequence ID" value="KAF9077804.1"/>
    <property type="molecule type" value="Genomic_DNA"/>
</dbReference>
<feature type="compositionally biased region" description="Polar residues" evidence="13">
    <location>
        <begin position="27"/>
        <end position="46"/>
    </location>
</feature>
<dbReference type="AlphaFoldDB" id="A0A9P5Q3N4"/>
<comment type="catalytic activity">
    <reaction evidence="11">
        <text>2,5-diamino-6-(1-D-ribitylamino)pyrimidin-4(3H)-one 5'-phosphate + NAD(+) = 2,5-diamino-6-(1-D-ribosylamino)pyrimidin-4(3H)-one 5'-phosphate + NADH + H(+)</text>
        <dbReference type="Rhea" id="RHEA:27274"/>
        <dbReference type="ChEBI" id="CHEBI:15378"/>
        <dbReference type="ChEBI" id="CHEBI:57540"/>
        <dbReference type="ChEBI" id="CHEBI:57945"/>
        <dbReference type="ChEBI" id="CHEBI:58890"/>
        <dbReference type="ChEBI" id="CHEBI:59545"/>
        <dbReference type="EC" id="1.1.1.302"/>
    </reaction>
</comment>
<evidence type="ECO:0000313" key="15">
    <source>
        <dbReference type="EMBL" id="KAF9077804.1"/>
    </source>
</evidence>
<evidence type="ECO:0000256" key="2">
    <source>
        <dbReference type="ARBA" id="ARBA00005104"/>
    </source>
</evidence>
<name>A0A9P5Q3N4_9AGAR</name>
<keyword evidence="7" id="KW-0521">NADP</keyword>
<evidence type="ECO:0000256" key="3">
    <source>
        <dbReference type="ARBA" id="ARBA00009723"/>
    </source>
</evidence>
<organism evidence="15 16">
    <name type="scientific">Rhodocollybia butyracea</name>
    <dbReference type="NCBI Taxonomy" id="206335"/>
    <lineage>
        <taxon>Eukaryota</taxon>
        <taxon>Fungi</taxon>
        <taxon>Dikarya</taxon>
        <taxon>Basidiomycota</taxon>
        <taxon>Agaricomycotina</taxon>
        <taxon>Agaricomycetes</taxon>
        <taxon>Agaricomycetidae</taxon>
        <taxon>Agaricales</taxon>
        <taxon>Marasmiineae</taxon>
        <taxon>Omphalotaceae</taxon>
        <taxon>Rhodocollybia</taxon>
    </lineage>
</organism>
<dbReference type="Pfam" id="PF01872">
    <property type="entry name" value="RibD_C"/>
    <property type="match status" value="1"/>
</dbReference>
<dbReference type="PANTHER" id="PTHR38011">
    <property type="entry name" value="DIHYDROFOLATE REDUCTASE FAMILY PROTEIN (AFU_ORTHOLOGUE AFUA_8G06820)"/>
    <property type="match status" value="1"/>
</dbReference>
<dbReference type="InterPro" id="IPR002734">
    <property type="entry name" value="RibDG_C"/>
</dbReference>
<accession>A0A9P5Q3N4</accession>
<evidence type="ECO:0000256" key="9">
    <source>
        <dbReference type="ARBA" id="ARBA00030073"/>
    </source>
</evidence>
<sequence>MIMTHWMRTMHDGILIGIGTALNDDPQLNTRHLPSRDPNLSENGHNNPYHLPRPIILDTNLRLSPTCKLLKNYAEGKGRRPWIVCSEPTETEHKVEWLNRQTALEKAGAGIIVLQVRHNSDGYLPISSVLDVLHKRGIHSVMVEGGAQVIRSFFATNSPVDTIIVTIAPTFVGEEGISYIVDSDNSVFTPVSTETFGRDTVVALVPTK</sequence>
<dbReference type="SUPFAM" id="SSF53597">
    <property type="entry name" value="Dihydrofolate reductase-like"/>
    <property type="match status" value="1"/>
</dbReference>
<evidence type="ECO:0000259" key="14">
    <source>
        <dbReference type="Pfam" id="PF01872"/>
    </source>
</evidence>
<comment type="similarity">
    <text evidence="3">Belongs to the HTP reductase family.</text>
</comment>
<proteinExistence type="inferred from homology"/>
<dbReference type="Gene3D" id="3.40.430.10">
    <property type="entry name" value="Dihydrofolate Reductase, subunit A"/>
    <property type="match status" value="1"/>
</dbReference>
<feature type="domain" description="Bacterial bifunctional deaminase-reductase C-terminal" evidence="14">
    <location>
        <begin position="4"/>
        <end position="202"/>
    </location>
</feature>
<gene>
    <name evidence="15" type="ORF">BDP27DRAFT_1311692</name>
</gene>
<dbReference type="InterPro" id="IPR024072">
    <property type="entry name" value="DHFR-like_dom_sf"/>
</dbReference>
<comment type="catalytic activity">
    <reaction evidence="12">
        <text>2,5-diamino-6-(1-D-ribitylamino)pyrimidin-4(3H)-one 5'-phosphate + NADP(+) = 2,5-diamino-6-(1-D-ribosylamino)pyrimidin-4(3H)-one 5'-phosphate + NADPH + H(+)</text>
        <dbReference type="Rhea" id="RHEA:27278"/>
        <dbReference type="ChEBI" id="CHEBI:15378"/>
        <dbReference type="ChEBI" id="CHEBI:57783"/>
        <dbReference type="ChEBI" id="CHEBI:58349"/>
        <dbReference type="ChEBI" id="CHEBI:58890"/>
        <dbReference type="ChEBI" id="CHEBI:59545"/>
        <dbReference type="EC" id="1.1.1.302"/>
    </reaction>
</comment>
<evidence type="ECO:0000313" key="16">
    <source>
        <dbReference type="Proteomes" id="UP000772434"/>
    </source>
</evidence>
<dbReference type="EC" id="1.1.1.302" evidence="4"/>
<protein>
    <recommendedName>
        <fullName evidence="5">2,5-diamino-6-ribosylamino-4(3H)-pyrimidinone 5'-phosphate reductase</fullName>
        <ecNumber evidence="4">1.1.1.302</ecNumber>
    </recommendedName>
    <alternativeName>
        <fullName evidence="10">2,5-diamino-6-(5-phospho-D-ribosylamino)pyrimidin-4(3H)-one reductase</fullName>
    </alternativeName>
    <alternativeName>
        <fullName evidence="9">2,5-diamino-6-ribitylamino-4(3H)-pyrimidinone 5'-phosphate synthase</fullName>
    </alternativeName>
</protein>
<evidence type="ECO:0000256" key="12">
    <source>
        <dbReference type="ARBA" id="ARBA00049020"/>
    </source>
</evidence>
<dbReference type="Proteomes" id="UP000772434">
    <property type="component" value="Unassembled WGS sequence"/>
</dbReference>
<dbReference type="GO" id="GO:0008703">
    <property type="term" value="F:5-amino-6-(5-phosphoribosylamino)uracil reductase activity"/>
    <property type="evidence" value="ECO:0007669"/>
    <property type="project" value="InterPro"/>
</dbReference>
<dbReference type="GO" id="GO:0009231">
    <property type="term" value="P:riboflavin biosynthetic process"/>
    <property type="evidence" value="ECO:0007669"/>
    <property type="project" value="UniProtKB-KW"/>
</dbReference>
<reference evidence="15" key="1">
    <citation type="submission" date="2020-11" db="EMBL/GenBank/DDBJ databases">
        <authorList>
            <consortium name="DOE Joint Genome Institute"/>
            <person name="Ahrendt S."/>
            <person name="Riley R."/>
            <person name="Andreopoulos W."/>
            <person name="Labutti K."/>
            <person name="Pangilinan J."/>
            <person name="Ruiz-Duenas F.J."/>
            <person name="Barrasa J.M."/>
            <person name="Sanchez-Garcia M."/>
            <person name="Camarero S."/>
            <person name="Miyauchi S."/>
            <person name="Serrano A."/>
            <person name="Linde D."/>
            <person name="Babiker R."/>
            <person name="Drula E."/>
            <person name="Ayuso-Fernandez I."/>
            <person name="Pacheco R."/>
            <person name="Padilla G."/>
            <person name="Ferreira P."/>
            <person name="Barriuso J."/>
            <person name="Kellner H."/>
            <person name="Castanera R."/>
            <person name="Alfaro M."/>
            <person name="Ramirez L."/>
            <person name="Pisabarro A.G."/>
            <person name="Kuo A."/>
            <person name="Tritt A."/>
            <person name="Lipzen A."/>
            <person name="He G."/>
            <person name="Yan M."/>
            <person name="Ng V."/>
            <person name="Cullen D."/>
            <person name="Martin F."/>
            <person name="Rosso M.-N."/>
            <person name="Henrissat B."/>
            <person name="Hibbett D."/>
            <person name="Martinez A.T."/>
            <person name="Grigoriev I.V."/>
        </authorList>
    </citation>
    <scope>NUCLEOTIDE SEQUENCE</scope>
    <source>
        <strain evidence="15">AH 40177</strain>
    </source>
</reference>
<keyword evidence="6" id="KW-0686">Riboflavin biosynthesis</keyword>